<organism evidence="7">
    <name type="scientific">Aspergillus flavus</name>
    <dbReference type="NCBI Taxonomy" id="5059"/>
    <lineage>
        <taxon>Eukaryota</taxon>
        <taxon>Fungi</taxon>
        <taxon>Dikarya</taxon>
        <taxon>Ascomycota</taxon>
        <taxon>Pezizomycotina</taxon>
        <taxon>Eurotiomycetes</taxon>
        <taxon>Eurotiomycetidae</taxon>
        <taxon>Eurotiales</taxon>
        <taxon>Aspergillaceae</taxon>
        <taxon>Aspergillus</taxon>
        <taxon>Aspergillus subgen. Circumdati</taxon>
    </lineage>
</organism>
<dbReference type="GO" id="GO:1901135">
    <property type="term" value="P:carbohydrate derivative metabolic process"/>
    <property type="evidence" value="ECO:0007669"/>
    <property type="project" value="InterPro"/>
</dbReference>
<protein>
    <recommendedName>
        <fullName evidence="4">2-methoxy-6-polyprenyl-1,4-benzoquinol methylase, mitochondrial</fullName>
        <ecNumber evidence="4">2.1.1.201</ecNumber>
    </recommendedName>
    <alternativeName>
        <fullName evidence="4">Ubiquinone biosynthesis methyltransferase COQ5</fullName>
    </alternativeName>
</protein>
<gene>
    <name evidence="4" type="primary">COQ5</name>
    <name evidence="7" type="ORF">BDV35DRAFT_377880</name>
</gene>
<dbReference type="UniPathway" id="UPA00232"/>
<proteinExistence type="inferred from homology"/>
<keyword evidence="2 4" id="KW-0808">Transferase</keyword>
<dbReference type="Pfam" id="PF01209">
    <property type="entry name" value="Ubie_methyltran"/>
    <property type="match status" value="1"/>
</dbReference>
<dbReference type="InterPro" id="IPR023576">
    <property type="entry name" value="UbiE/COQ5_MeTrFase_CS"/>
</dbReference>
<evidence type="ECO:0000256" key="3">
    <source>
        <dbReference type="ARBA" id="ARBA00022691"/>
    </source>
</evidence>
<dbReference type="PROSITE" id="PS51608">
    <property type="entry name" value="SAM_MT_UBIE"/>
    <property type="match status" value="1"/>
</dbReference>
<dbReference type="GO" id="GO:0032259">
    <property type="term" value="P:methylation"/>
    <property type="evidence" value="ECO:0007669"/>
    <property type="project" value="UniProtKB-KW"/>
</dbReference>
<reference evidence="7" key="1">
    <citation type="submission" date="2019-04" db="EMBL/GenBank/DDBJ databases">
        <title>Friends and foes A comparative genomics study of 23 Aspergillus species from section Flavi.</title>
        <authorList>
            <consortium name="DOE Joint Genome Institute"/>
            <person name="Kjaerbolling I."/>
            <person name="Vesth T."/>
            <person name="Frisvad J.C."/>
            <person name="Nybo J.L."/>
            <person name="Theobald S."/>
            <person name="Kildgaard S."/>
            <person name="Isbrandt T."/>
            <person name="Kuo A."/>
            <person name="Sato A."/>
            <person name="Lyhne E.K."/>
            <person name="Kogle M.E."/>
            <person name="Wiebenga A."/>
            <person name="Kun R.S."/>
            <person name="Lubbers R.J."/>
            <person name="Makela M.R."/>
            <person name="Barry K."/>
            <person name="Chovatia M."/>
            <person name="Clum A."/>
            <person name="Daum C."/>
            <person name="Haridas S."/>
            <person name="He G."/>
            <person name="LaButti K."/>
            <person name="Lipzen A."/>
            <person name="Mondo S."/>
            <person name="Riley R."/>
            <person name="Salamov A."/>
            <person name="Simmons B.A."/>
            <person name="Magnuson J.K."/>
            <person name="Henrissat B."/>
            <person name="Mortensen U.H."/>
            <person name="Larsen T.O."/>
            <person name="Devries R.P."/>
            <person name="Grigoriev I.V."/>
            <person name="Machida M."/>
            <person name="Baker S.E."/>
            <person name="Andersen M.R."/>
        </authorList>
    </citation>
    <scope>NUCLEOTIDE SEQUENCE [LARGE SCALE GENOMIC DNA]</scope>
    <source>
        <strain evidence="7">CBS 121.62</strain>
    </source>
</reference>
<dbReference type="SUPFAM" id="SSF53697">
    <property type="entry name" value="SIS domain"/>
    <property type="match status" value="1"/>
</dbReference>
<feature type="binding site" evidence="4">
    <location>
        <begin position="181"/>
        <end position="182"/>
    </location>
    <ligand>
        <name>S-adenosyl-L-methionine</name>
        <dbReference type="ChEBI" id="CHEBI:59789"/>
    </ligand>
</feature>
<dbReference type="HAMAP" id="MF_01813">
    <property type="entry name" value="MenG_UbiE_methyltr"/>
    <property type="match status" value="1"/>
</dbReference>
<dbReference type="InterPro" id="IPR035474">
    <property type="entry name" value="SIS_Kpsf"/>
</dbReference>
<dbReference type="PROSITE" id="PS01184">
    <property type="entry name" value="UBIE_2"/>
    <property type="match status" value="1"/>
</dbReference>
<dbReference type="PROSITE" id="PS51464">
    <property type="entry name" value="SIS"/>
    <property type="match status" value="1"/>
</dbReference>
<comment type="caution">
    <text evidence="4">Lacks conserved residue(s) required for the propagation of feature annotation.</text>
</comment>
<dbReference type="GO" id="GO:0097367">
    <property type="term" value="F:carbohydrate derivative binding"/>
    <property type="evidence" value="ECO:0007669"/>
    <property type="project" value="InterPro"/>
</dbReference>
<keyword evidence="1 4" id="KW-0489">Methyltransferase</keyword>
<dbReference type="EC" id="2.1.1.201" evidence="4"/>
<evidence type="ECO:0000256" key="1">
    <source>
        <dbReference type="ARBA" id="ARBA00022603"/>
    </source>
</evidence>
<feature type="region of interest" description="Disordered" evidence="5">
    <location>
        <begin position="668"/>
        <end position="692"/>
    </location>
</feature>
<name>A0A5N6H5E7_ASPFL</name>
<dbReference type="InterPro" id="IPR004033">
    <property type="entry name" value="UbiE/COQ5_MeTrFase"/>
</dbReference>
<evidence type="ECO:0000256" key="5">
    <source>
        <dbReference type="SAM" id="MobiDB-lite"/>
    </source>
</evidence>
<dbReference type="EMBL" id="ML734569">
    <property type="protein sequence ID" value="KAB8249782.1"/>
    <property type="molecule type" value="Genomic_DNA"/>
</dbReference>
<dbReference type="GO" id="GO:0031314">
    <property type="term" value="C:extrinsic component of mitochondrial inner membrane"/>
    <property type="evidence" value="ECO:0007669"/>
    <property type="project" value="UniProtKB-UniRule"/>
</dbReference>
<dbReference type="Proteomes" id="UP000325434">
    <property type="component" value="Unassembled WGS sequence"/>
</dbReference>
<dbReference type="AlphaFoldDB" id="A0A5N6H5E7"/>
<dbReference type="VEuPathDB" id="FungiDB:AFLA_012683"/>
<dbReference type="Gene3D" id="3.40.50.10490">
    <property type="entry name" value="Glucose-6-phosphate isomerase like protein, domain 1"/>
    <property type="match status" value="1"/>
</dbReference>
<comment type="subcellular location">
    <subcellularLocation>
        <location evidence="4">Mitochondrion inner membrane</location>
        <topology evidence="4">Peripheral membrane protein</topology>
        <orientation evidence="4">Matrix side</orientation>
    </subcellularLocation>
</comment>
<dbReference type="PANTHER" id="PTHR38418:SF2">
    <property type="entry name" value="SUGAR ISOMERASE, KPSF_GUTQ (AFU_ORTHOLOGUE AFUA_6G08860)"/>
    <property type="match status" value="1"/>
</dbReference>
<dbReference type="CDD" id="cd05014">
    <property type="entry name" value="SIS_Kpsf"/>
    <property type="match status" value="1"/>
</dbReference>
<dbReference type="VEuPathDB" id="FungiDB:AFLA_012684"/>
<comment type="similarity">
    <text evidence="4">Belongs to the class I-like SAM-binding methyltransferase superfamily. MenG/UbiE family.</text>
</comment>
<dbReference type="GO" id="GO:0008425">
    <property type="term" value="F:2-methoxy-6-polyprenyl-1,4-benzoquinol methyltransferase activity"/>
    <property type="evidence" value="ECO:0007669"/>
    <property type="project" value="UniProtKB-UniRule"/>
</dbReference>
<keyword evidence="4" id="KW-0496">Mitochondrion</keyword>
<dbReference type="GO" id="GO:0009060">
    <property type="term" value="P:aerobic respiration"/>
    <property type="evidence" value="ECO:0007669"/>
    <property type="project" value="EnsemblFungi"/>
</dbReference>
<dbReference type="InterPro" id="IPR001347">
    <property type="entry name" value="SIS_dom"/>
</dbReference>
<comment type="function">
    <text evidence="4">Methyltransferase required for the conversion of 2-polyprenyl-6-methoxy-1,4-benzoquinol (DDMQH2) to 2-polyprenyl-3-methyl-6-methoxy-1,4-benzoquinol (DMQH2).</text>
</comment>
<comment type="catalytic activity">
    <reaction evidence="4">
        <text>a 2-methoxy-6-(all-trans-polyprenyl)benzene-1,4-diol + S-adenosyl-L-methionine = a 5-methoxy-2-methyl-3-(all-trans-polyprenyl)benzene-1,4-diol + S-adenosyl-L-homocysteine + H(+)</text>
        <dbReference type="Rhea" id="RHEA:28286"/>
        <dbReference type="Rhea" id="RHEA-COMP:10858"/>
        <dbReference type="Rhea" id="RHEA-COMP:10859"/>
        <dbReference type="ChEBI" id="CHEBI:15378"/>
        <dbReference type="ChEBI" id="CHEBI:57856"/>
        <dbReference type="ChEBI" id="CHEBI:59789"/>
        <dbReference type="ChEBI" id="CHEBI:84166"/>
        <dbReference type="ChEBI" id="CHEBI:84167"/>
        <dbReference type="EC" id="2.1.1.201"/>
    </reaction>
</comment>
<feature type="binding site" evidence="4">
    <location>
        <position position="125"/>
    </location>
    <ligand>
        <name>S-adenosyl-L-methionine</name>
        <dbReference type="ChEBI" id="CHEBI:59789"/>
    </ligand>
</feature>
<dbReference type="PANTHER" id="PTHR38418">
    <property type="entry name" value="SUGAR ISOMERASE, KPSF/GUTQ (AFU_ORTHOLOGUE AFUA_6G08860)"/>
    <property type="match status" value="1"/>
</dbReference>
<accession>A0A5N6H5E7</accession>
<dbReference type="VEuPathDB" id="FungiDB:F9C07_2277095"/>
<evidence type="ECO:0000313" key="7">
    <source>
        <dbReference type="EMBL" id="KAB8249782.1"/>
    </source>
</evidence>
<dbReference type="InterPro" id="IPR029063">
    <property type="entry name" value="SAM-dependent_MTases_sf"/>
</dbReference>
<dbReference type="GO" id="GO:0005759">
    <property type="term" value="C:mitochondrial matrix"/>
    <property type="evidence" value="ECO:0007669"/>
    <property type="project" value="EnsemblFungi"/>
</dbReference>
<evidence type="ECO:0000256" key="2">
    <source>
        <dbReference type="ARBA" id="ARBA00022679"/>
    </source>
</evidence>
<feature type="compositionally biased region" description="Low complexity" evidence="5">
    <location>
        <begin position="672"/>
        <end position="692"/>
    </location>
</feature>
<dbReference type="PROSITE" id="PS01183">
    <property type="entry name" value="UBIE_1"/>
    <property type="match status" value="1"/>
</dbReference>
<feature type="binding site" evidence="4">
    <location>
        <position position="151"/>
    </location>
    <ligand>
        <name>S-adenosyl-L-methionine</name>
        <dbReference type="ChEBI" id="CHEBI:59789"/>
    </ligand>
</feature>
<dbReference type="Pfam" id="PF01380">
    <property type="entry name" value="SIS"/>
    <property type="match status" value="1"/>
</dbReference>
<comment type="pathway">
    <text evidence="4">Cofactor biosynthesis; ubiquinone biosynthesis.</text>
</comment>
<keyword evidence="3 4" id="KW-0949">S-adenosyl-L-methionine</keyword>
<keyword evidence="4" id="KW-0999">Mitochondrion inner membrane</keyword>
<dbReference type="FunFam" id="3.40.50.150:FF:000133">
    <property type="entry name" value="2-methoxy-6-polyprenyl-1,4-benzoquinol methylase, mitochondrial"/>
    <property type="match status" value="1"/>
</dbReference>
<comment type="subunit">
    <text evidence="4">Component of a multi-subunit COQ enzyme complex, composed of at least COQ3, COQ4, COQ5, COQ6, COQ7 and COQ9.</text>
</comment>
<feature type="domain" description="SIS" evidence="6">
    <location>
        <begin position="485"/>
        <end position="635"/>
    </location>
</feature>
<keyword evidence="4" id="KW-0472">Membrane</keyword>
<dbReference type="CDD" id="cd02440">
    <property type="entry name" value="AdoMet_MTases"/>
    <property type="match status" value="1"/>
</dbReference>
<evidence type="ECO:0000256" key="4">
    <source>
        <dbReference type="HAMAP-Rule" id="MF_03191"/>
    </source>
</evidence>
<dbReference type="VEuPathDB" id="FungiDB:F9C07_2277094"/>
<dbReference type="Gene3D" id="3.40.50.150">
    <property type="entry name" value="Vaccinia Virus protein VP39"/>
    <property type="match status" value="1"/>
</dbReference>
<sequence length="832" mass="90256">MLSRSVWRNLGYNARRRTAIPEVPYRCFSCSQRAQVDSNKANQDERMTHFGFSNVPESQKESMVGAVFSSVASSYDAMNDFMSLGIHRLWKDHFVRSLNPGSALPSRNTDTTGKGWNILDIAGGTGDIAFRMLDHATNINYDHDTRVTIADINPDMLAEGKKRSIQTPYYNTDRLSFMQGNAQDMPNIPDNSVDLYTVVFGIRNFTDKQAALHEAFRVLKPGGVFACMEFSKVENSVFNAVYKQWSFSAIPMIGQLVAGDRDSYQYLVESIEQFPSQEEFRGMIQKAGFMIPGRGFENLTGGIAAIHKVTINHFVQYGICRSVSSKLPAETDSPPLPLRFTPPAVENFLNSFASPGSRPGPLFPGPSWEKTNQSSLIPKENGFCAMGHLQQQSPMIPLSSPADPSVPTMIKKDRLARDELSLLSLTPPDVINSALSTTKDGHADASVSTAIHVISTERAALAHLERLYETNALAQESLARAVSQIARSVRSGGKLVCCGVGKSGKIAQKLEATMNSLGIYSAFLHPTEALHGDLGMIRPQDTLLLISFSGRTPELLLLLPHIPSTVPIIAITSHLHPSTCPLLSFQPSDMGILLPAPIHEDEELSIGVCAPTSSTTVALSLGDALAIATARRLHTSPGRGPAEIFKSFHPGGAIGAASNVLTPMSMSTASFPSTTSDDLSSQQQSVASLPQSEDTQRIIDKLVPIDQIPAVSTSTGTIRLLDILLTAIQHPTAKSWVHLSPSEIIPPRHLRSLSQTNYVDMDTSALASLGLPFSVPRDDWLRLPSSTSLDDARRLVSESTAAAGAVIAVMQDENPDACLGFFEAEDLWDGCD</sequence>
<dbReference type="InterPro" id="IPR046348">
    <property type="entry name" value="SIS_dom_sf"/>
</dbReference>
<evidence type="ECO:0000259" key="6">
    <source>
        <dbReference type="PROSITE" id="PS51464"/>
    </source>
</evidence>
<keyword evidence="4" id="KW-0831">Ubiquinone biosynthesis</keyword>
<dbReference type="SUPFAM" id="SSF53335">
    <property type="entry name" value="S-adenosyl-L-methionine-dependent methyltransferases"/>
    <property type="match status" value="1"/>
</dbReference>
<dbReference type="NCBIfam" id="TIGR01934">
    <property type="entry name" value="MenG_MenH_UbiE"/>
    <property type="match status" value="1"/>
</dbReference>